<dbReference type="Proteomes" id="UP000667802">
    <property type="component" value="Unassembled WGS sequence"/>
</dbReference>
<evidence type="ECO:0000313" key="2">
    <source>
        <dbReference type="Proteomes" id="UP000667802"/>
    </source>
</evidence>
<gene>
    <name evidence="1" type="ORF">G7B40_033635</name>
</gene>
<reference evidence="2" key="1">
    <citation type="journal article" date="2021" name="Science">
        <title>Hunting the eagle killer: A cyanobacterial neurotoxin causes vacuolar myelinopathy.</title>
        <authorList>
            <person name="Breinlinger S."/>
            <person name="Phillips T.J."/>
            <person name="Haram B.N."/>
            <person name="Mares J."/>
            <person name="Martinez Yerena J.A."/>
            <person name="Hrouzek P."/>
            <person name="Sobotka R."/>
            <person name="Henderson W.M."/>
            <person name="Schmieder P."/>
            <person name="Williams S.M."/>
            <person name="Lauderdale J.D."/>
            <person name="Wilde H.D."/>
            <person name="Gerrin W."/>
            <person name="Kust A."/>
            <person name="Washington J.W."/>
            <person name="Wagner C."/>
            <person name="Geier B."/>
            <person name="Liebeke M."/>
            <person name="Enke H."/>
            <person name="Niedermeyer T.H.J."/>
            <person name="Wilde S.B."/>
        </authorList>
    </citation>
    <scope>NUCLEOTIDE SEQUENCE [LARGE SCALE GENOMIC DNA]</scope>
    <source>
        <strain evidence="2">Thurmond2011</strain>
    </source>
</reference>
<dbReference type="GO" id="GO:0020037">
    <property type="term" value="F:heme binding"/>
    <property type="evidence" value="ECO:0007669"/>
    <property type="project" value="InterPro"/>
</dbReference>
<dbReference type="SUPFAM" id="SSF56634">
    <property type="entry name" value="Heme-dependent catalase-like"/>
    <property type="match status" value="1"/>
</dbReference>
<proteinExistence type="predicted"/>
<dbReference type="AlphaFoldDB" id="A0AAP5M8S1"/>
<evidence type="ECO:0000313" key="1">
    <source>
        <dbReference type="EMBL" id="MDR9899466.1"/>
    </source>
</evidence>
<sequence>MVLFLKGFLHFSYKDSERALRDTHAKTHAGVKGTLEIFDVDEDSIKRELSKLTSLNSKQLNSISIKQGLLAQPKQYPVWLRFANGRTQVKNDYVADTRSMAVKVIGVEGERLMQSYESRTQDIVLQNAEIFFIKSIKDYYGFFCAAAQSQKRAFNWLVQHPFQFLALTKLFKTCRNGGTTIQTILDFFIKLRDNTVCLID</sequence>
<comment type="caution">
    <text evidence="1">The sequence shown here is derived from an EMBL/GenBank/DDBJ whole genome shotgun (WGS) entry which is preliminary data.</text>
</comment>
<dbReference type="InterPro" id="IPR020835">
    <property type="entry name" value="Catalase_sf"/>
</dbReference>
<organism evidence="1 2">
    <name type="scientific">Aetokthonos hydrillicola Thurmond2011</name>
    <dbReference type="NCBI Taxonomy" id="2712845"/>
    <lineage>
        <taxon>Bacteria</taxon>
        <taxon>Bacillati</taxon>
        <taxon>Cyanobacteriota</taxon>
        <taxon>Cyanophyceae</taxon>
        <taxon>Nostocales</taxon>
        <taxon>Hapalosiphonaceae</taxon>
        <taxon>Aetokthonos</taxon>
    </lineage>
</organism>
<dbReference type="RefSeq" id="WP_243902955.1">
    <property type="nucleotide sequence ID" value="NZ_JAALHA020000025.1"/>
</dbReference>
<accession>A0AAP5M8S1</accession>
<protein>
    <submittedName>
        <fullName evidence="1">Uncharacterized protein</fullName>
    </submittedName>
</protein>
<dbReference type="Gene3D" id="2.40.180.10">
    <property type="entry name" value="Catalase core domain"/>
    <property type="match status" value="1"/>
</dbReference>
<keyword evidence="2" id="KW-1185">Reference proteome</keyword>
<dbReference type="EMBL" id="JAALHA020000025">
    <property type="protein sequence ID" value="MDR9899466.1"/>
    <property type="molecule type" value="Genomic_DNA"/>
</dbReference>
<name>A0AAP5M8S1_9CYAN</name>